<feature type="transmembrane region" description="Helical" evidence="1">
    <location>
        <begin position="139"/>
        <end position="158"/>
    </location>
</feature>
<dbReference type="Ensembl" id="ENSMODT00000020444.3">
    <property type="protein sequence ID" value="ENSMODP00000020087.3"/>
    <property type="gene ID" value="ENSMODG00000016088.3"/>
</dbReference>
<dbReference type="PANTHER" id="PTHR15573:SF0">
    <property type="entry name" value="G-PROTEIN COUPLED RECEPTOR 160-RELATED"/>
    <property type="match status" value="1"/>
</dbReference>
<keyword evidence="3" id="KW-1185">Reference proteome</keyword>
<dbReference type="STRING" id="13616.ENSMODP00000020087"/>
<protein>
    <recommendedName>
        <fullName evidence="4">G protein-coupled receptor 160</fullName>
    </recommendedName>
</protein>
<feature type="transmembrane region" description="Helical" evidence="1">
    <location>
        <begin position="29"/>
        <end position="47"/>
    </location>
</feature>
<reference evidence="2" key="3">
    <citation type="submission" date="2025-09" db="UniProtKB">
        <authorList>
            <consortium name="Ensembl"/>
        </authorList>
    </citation>
    <scope>IDENTIFICATION</scope>
</reference>
<feature type="transmembrane region" description="Helical" evidence="1">
    <location>
        <begin position="59"/>
        <end position="78"/>
    </location>
</feature>
<reference evidence="2" key="2">
    <citation type="submission" date="2025-08" db="UniProtKB">
        <authorList>
            <consortium name="Ensembl"/>
        </authorList>
    </citation>
    <scope>IDENTIFICATION</scope>
</reference>
<dbReference type="Gene3D" id="1.20.1070.10">
    <property type="entry name" value="Rhodopsin 7-helix transmembrane proteins"/>
    <property type="match status" value="1"/>
</dbReference>
<keyword evidence="1" id="KW-0812">Transmembrane</keyword>
<proteinExistence type="predicted"/>
<dbReference type="GeneTree" id="ENSGT00390000015520"/>
<dbReference type="OMA" id="SYQCPFY"/>
<reference evidence="2 3" key="1">
    <citation type="journal article" date="2007" name="Nature">
        <title>Genome of the marsupial Monodelphis domestica reveals innovation in non-coding sequences.</title>
        <authorList>
            <person name="Mikkelsen T.S."/>
            <person name="Wakefield M.J."/>
            <person name="Aken B."/>
            <person name="Amemiya C.T."/>
            <person name="Chang J.L."/>
            <person name="Duke S."/>
            <person name="Garber M."/>
            <person name="Gentles A.J."/>
            <person name="Goodstadt L."/>
            <person name="Heger A."/>
            <person name="Jurka J."/>
            <person name="Kamal M."/>
            <person name="Mauceli E."/>
            <person name="Searle S.M."/>
            <person name="Sharpe T."/>
            <person name="Baker M.L."/>
            <person name="Batzer M.A."/>
            <person name="Benos P.V."/>
            <person name="Belov K."/>
            <person name="Clamp M."/>
            <person name="Cook A."/>
            <person name="Cuff J."/>
            <person name="Das R."/>
            <person name="Davidow L."/>
            <person name="Deakin J.E."/>
            <person name="Fazzari M.J."/>
            <person name="Glass J.L."/>
            <person name="Grabherr M."/>
            <person name="Greally J.M."/>
            <person name="Gu W."/>
            <person name="Hore T.A."/>
            <person name="Huttley G.A."/>
            <person name="Kleber M."/>
            <person name="Jirtle R.L."/>
            <person name="Koina E."/>
            <person name="Lee J.T."/>
            <person name="Mahony S."/>
            <person name="Marra M.A."/>
            <person name="Miller R.D."/>
            <person name="Nicholls R.D."/>
            <person name="Oda M."/>
            <person name="Papenfuss A.T."/>
            <person name="Parra Z.E."/>
            <person name="Pollock D.D."/>
            <person name="Ray D.A."/>
            <person name="Schein J.E."/>
            <person name="Speed T.P."/>
            <person name="Thompson K."/>
            <person name="VandeBerg J.L."/>
            <person name="Wade C.M."/>
            <person name="Walker J.A."/>
            <person name="Waters P.D."/>
            <person name="Webber C."/>
            <person name="Weidman J.R."/>
            <person name="Xie X."/>
            <person name="Zody M.C."/>
            <person name="Baldwin J."/>
            <person name="Abdouelleil A."/>
            <person name="Abdulkadir J."/>
            <person name="Abebe A."/>
            <person name="Abera B."/>
            <person name="Abreu J."/>
            <person name="Acer S.C."/>
            <person name="Aftuck L."/>
            <person name="Alexander A."/>
            <person name="An P."/>
            <person name="Anderson E."/>
            <person name="Anderson S."/>
            <person name="Arachi H."/>
            <person name="Azer M."/>
            <person name="Bachantsang P."/>
            <person name="Barry A."/>
            <person name="Bayul T."/>
            <person name="Berlin A."/>
            <person name="Bessette D."/>
            <person name="Bloom T."/>
            <person name="Bloom T."/>
            <person name="Boguslavskiy L."/>
            <person name="Bonnet C."/>
            <person name="Boukhgalter B."/>
            <person name="Bourzgui I."/>
            <person name="Brown A."/>
            <person name="Cahill P."/>
            <person name="Channer S."/>
            <person name="Cheshatsang Y."/>
            <person name="Chuda L."/>
            <person name="Citroen M."/>
            <person name="Collymore A."/>
            <person name="Cooke P."/>
            <person name="Costello M."/>
            <person name="D'Aco K."/>
            <person name="Daza R."/>
            <person name="De Haan G."/>
            <person name="DeGray S."/>
            <person name="DeMaso C."/>
            <person name="Dhargay N."/>
            <person name="Dooley K."/>
            <person name="Dooley E."/>
            <person name="Doricent M."/>
            <person name="Dorje P."/>
            <person name="Dorjee K."/>
            <person name="Dupes A."/>
            <person name="Elong R."/>
            <person name="Falk J."/>
            <person name="Farina A."/>
            <person name="Faro S."/>
            <person name="Ferguson D."/>
            <person name="Fisher S."/>
            <person name="Foley C.D."/>
            <person name="Franke A."/>
            <person name="Friedrich D."/>
            <person name="Gadbois L."/>
            <person name="Gearin G."/>
            <person name="Gearin C.R."/>
            <person name="Giannoukos G."/>
            <person name="Goode T."/>
            <person name="Graham J."/>
            <person name="Grandbois E."/>
            <person name="Grewal S."/>
            <person name="Gyaltsen K."/>
            <person name="Hafez N."/>
            <person name="Hagos B."/>
            <person name="Hall J."/>
            <person name="Henson C."/>
            <person name="Hollinger A."/>
            <person name="Honan T."/>
            <person name="Huard M.D."/>
            <person name="Hughes L."/>
            <person name="Hurhula B."/>
            <person name="Husby M.E."/>
            <person name="Kamat A."/>
            <person name="Kanga B."/>
            <person name="Kashin S."/>
            <person name="Khazanovich D."/>
            <person name="Kisner P."/>
            <person name="Lance K."/>
            <person name="Lara M."/>
            <person name="Lee W."/>
            <person name="Lennon N."/>
            <person name="Letendre F."/>
            <person name="LeVine R."/>
            <person name="Lipovsky A."/>
            <person name="Liu X."/>
            <person name="Liu J."/>
            <person name="Liu S."/>
            <person name="Lokyitsang T."/>
            <person name="Lokyitsang Y."/>
            <person name="Lubonja R."/>
            <person name="Lui A."/>
            <person name="MacDonald P."/>
            <person name="Magnisalis V."/>
            <person name="Maru K."/>
            <person name="Matthews C."/>
            <person name="McCusker W."/>
            <person name="McDonough S."/>
            <person name="Mehta T."/>
            <person name="Meldrim J."/>
            <person name="Meneus L."/>
            <person name="Mihai O."/>
            <person name="Mihalev A."/>
            <person name="Mihova T."/>
            <person name="Mittelman R."/>
            <person name="Mlenga V."/>
            <person name="Montmayeur A."/>
            <person name="Mulrain L."/>
            <person name="Navidi A."/>
            <person name="Naylor J."/>
            <person name="Negash T."/>
            <person name="Nguyen T."/>
            <person name="Nguyen N."/>
            <person name="Nicol R."/>
            <person name="Norbu C."/>
            <person name="Norbu N."/>
            <person name="Novod N."/>
            <person name="O'Neill B."/>
            <person name="Osman S."/>
            <person name="Markiewicz E."/>
            <person name="Oyono O.L."/>
            <person name="Patti C."/>
            <person name="Phunkhang P."/>
            <person name="Pierre F."/>
            <person name="Priest M."/>
            <person name="Raghuraman S."/>
            <person name="Rege F."/>
            <person name="Reyes R."/>
            <person name="Rise C."/>
            <person name="Rogov P."/>
            <person name="Ross K."/>
            <person name="Ryan E."/>
            <person name="Settipalli S."/>
            <person name="Shea T."/>
            <person name="Sherpa N."/>
            <person name="Shi L."/>
            <person name="Shih D."/>
            <person name="Sparrow T."/>
            <person name="Spaulding J."/>
            <person name="Stalker J."/>
            <person name="Stange-Thomann N."/>
            <person name="Stavropoulos S."/>
            <person name="Stone C."/>
            <person name="Strader C."/>
            <person name="Tesfaye S."/>
            <person name="Thomson T."/>
            <person name="Thoulutsang Y."/>
            <person name="Thoulutsang D."/>
            <person name="Topham K."/>
            <person name="Topping I."/>
            <person name="Tsamla T."/>
            <person name="Vassiliev H."/>
            <person name="Vo A."/>
            <person name="Wangchuk T."/>
            <person name="Wangdi T."/>
            <person name="Weiand M."/>
            <person name="Wilkinson J."/>
            <person name="Wilson A."/>
            <person name="Yadav S."/>
            <person name="Young G."/>
            <person name="Yu Q."/>
            <person name="Zembek L."/>
            <person name="Zhong D."/>
            <person name="Zimmer A."/>
            <person name="Zwirko Z."/>
            <person name="Jaffe D.B."/>
            <person name="Alvarez P."/>
            <person name="Brockman W."/>
            <person name="Butler J."/>
            <person name="Chin C."/>
            <person name="Gnerre S."/>
            <person name="MacCallum I."/>
            <person name="Graves J.A."/>
            <person name="Ponting C.P."/>
            <person name="Breen M."/>
            <person name="Samollow P.B."/>
            <person name="Lander E.S."/>
            <person name="Lindblad-Toh K."/>
        </authorList>
    </citation>
    <scope>NUCLEOTIDE SEQUENCE [LARGE SCALE GENOMIC DNA]</scope>
</reference>
<dbReference type="FunCoup" id="F7FZ51">
    <property type="interactions" value="42"/>
</dbReference>
<accession>F7FZ51</accession>
<evidence type="ECO:0000313" key="2">
    <source>
        <dbReference type="Ensembl" id="ENSMODP00000020087.3"/>
    </source>
</evidence>
<dbReference type="Proteomes" id="UP000002280">
    <property type="component" value="Chromosome 7"/>
</dbReference>
<evidence type="ECO:0000256" key="1">
    <source>
        <dbReference type="SAM" id="Phobius"/>
    </source>
</evidence>
<dbReference type="AlphaFoldDB" id="F7FZ51"/>
<feature type="transmembrane region" description="Helical" evidence="1">
    <location>
        <begin position="279"/>
        <end position="296"/>
    </location>
</feature>
<organism evidence="2 3">
    <name type="scientific">Monodelphis domestica</name>
    <name type="common">Gray short-tailed opossum</name>
    <dbReference type="NCBI Taxonomy" id="13616"/>
    <lineage>
        <taxon>Eukaryota</taxon>
        <taxon>Metazoa</taxon>
        <taxon>Chordata</taxon>
        <taxon>Craniata</taxon>
        <taxon>Vertebrata</taxon>
        <taxon>Euteleostomi</taxon>
        <taxon>Mammalia</taxon>
        <taxon>Metatheria</taxon>
        <taxon>Didelphimorphia</taxon>
        <taxon>Didelphidae</taxon>
        <taxon>Monodelphis</taxon>
    </lineage>
</organism>
<dbReference type="GO" id="GO:0005886">
    <property type="term" value="C:plasma membrane"/>
    <property type="evidence" value="ECO:0000318"/>
    <property type="project" value="GO_Central"/>
</dbReference>
<keyword evidence="1" id="KW-0472">Membrane</keyword>
<evidence type="ECO:0000313" key="3">
    <source>
        <dbReference type="Proteomes" id="UP000002280"/>
    </source>
</evidence>
<sequence length="340" mass="36437">WASLSQSNFSQRPKLRLKAGQPAVDPSCAVLLLLLAKALLNVAVMLLRRKGAPPRFLECFCVSVACADLLLLAGLSAVAHLQDFALWGTRVTRHHVCLLPQVLSFTYGLLPGPVFLLAGLDHYLHVAATSKALPWCQHAFYFLSVLLLWAAVLAYVLGDPAVYGGPSPGGLPSPQCPLYVGAQSRWLSVLLLAALLLALGACGSEVLALVRHVRLTSLGKEPALYFPQAPDGPGPGGARKRLLARLLIAFLGTWLPFVGLQAAVLALRVRIPAYVEVNVPWLYFVNSFLVAVAYWCRRPAPKGAESACHADPFVSWEFCFAPPALDGPQPPGKAAAVIVC</sequence>
<feature type="transmembrane region" description="Helical" evidence="1">
    <location>
        <begin position="246"/>
        <end position="267"/>
    </location>
</feature>
<dbReference type="PANTHER" id="PTHR15573">
    <property type="entry name" value="G-PROTEIN COUPLED RECEPTOR 160-RELATED"/>
    <property type="match status" value="1"/>
</dbReference>
<dbReference type="InterPro" id="IPR042353">
    <property type="entry name" value="GPR160"/>
</dbReference>
<dbReference type="GO" id="GO:0043235">
    <property type="term" value="C:receptor complex"/>
    <property type="evidence" value="ECO:0000318"/>
    <property type="project" value="GO_Central"/>
</dbReference>
<evidence type="ECO:0008006" key="4">
    <source>
        <dbReference type="Google" id="ProtNLM"/>
    </source>
</evidence>
<dbReference type="HOGENOM" id="CLU_826300_0_0_1"/>
<name>F7FZ51_MONDO</name>
<feature type="transmembrane region" description="Helical" evidence="1">
    <location>
        <begin position="98"/>
        <end position="118"/>
    </location>
</feature>
<keyword evidence="1" id="KW-1133">Transmembrane helix</keyword>
<dbReference type="InParanoid" id="F7FZ51"/>
<dbReference type="eggNOG" id="ENOG502RTG9">
    <property type="taxonomic scope" value="Eukaryota"/>
</dbReference>
<feature type="transmembrane region" description="Helical" evidence="1">
    <location>
        <begin position="186"/>
        <end position="210"/>
    </location>
</feature>
<dbReference type="Bgee" id="ENSMODG00000016088">
    <property type="expression patterns" value="Expressed in blood and 9 other cell types or tissues"/>
</dbReference>